<protein>
    <recommendedName>
        <fullName evidence="3">DUF945 domain-containing protein</fullName>
    </recommendedName>
</protein>
<dbReference type="RefSeq" id="WP_007467150.1">
    <property type="nucleotide sequence ID" value="NZ_AMZO01000021.1"/>
</dbReference>
<comment type="caution">
    <text evidence="1">The sequence shown here is derived from an EMBL/GenBank/DDBJ whole genome shotgun (WGS) entry which is preliminary data.</text>
</comment>
<name>L8J9R1_9GAMM</name>
<dbReference type="OrthoDB" id="5915128at2"/>
<dbReference type="AlphaFoldDB" id="L8J9R1"/>
<dbReference type="EMBL" id="AMZO01000021">
    <property type="protein sequence ID" value="ELR64958.1"/>
    <property type="molecule type" value="Genomic_DNA"/>
</dbReference>
<dbReference type="PATRIC" id="fig|1056511.3.peg.3125"/>
<organism evidence="1 2">
    <name type="scientific">Photobacterium marinum</name>
    <dbReference type="NCBI Taxonomy" id="1056511"/>
    <lineage>
        <taxon>Bacteria</taxon>
        <taxon>Pseudomonadati</taxon>
        <taxon>Pseudomonadota</taxon>
        <taxon>Gammaproteobacteria</taxon>
        <taxon>Vibrionales</taxon>
        <taxon>Vibrionaceae</taxon>
        <taxon>Photobacterium</taxon>
    </lineage>
</organism>
<gene>
    <name evidence="1" type="ORF">C942_02050</name>
</gene>
<dbReference type="InterPro" id="IPR010352">
    <property type="entry name" value="DUF945"/>
</dbReference>
<reference evidence="1 2" key="1">
    <citation type="submission" date="2012-12" db="EMBL/GenBank/DDBJ databases">
        <title>Genome Assembly of Photobacterium sp. AK15.</title>
        <authorList>
            <person name="Khatri I."/>
            <person name="Vaidya B."/>
            <person name="Srinivas T.N.R."/>
            <person name="Subramanian S."/>
            <person name="Pinnaka A."/>
        </authorList>
    </citation>
    <scope>NUCLEOTIDE SEQUENCE [LARGE SCALE GENOMIC DNA]</scope>
    <source>
        <strain evidence="1 2">AK15</strain>
    </source>
</reference>
<dbReference type="Pfam" id="PF06097">
    <property type="entry name" value="DUF945"/>
    <property type="match status" value="1"/>
</dbReference>
<evidence type="ECO:0008006" key="3">
    <source>
        <dbReference type="Google" id="ProtNLM"/>
    </source>
</evidence>
<proteinExistence type="predicted"/>
<accession>L8J9R1</accession>
<sequence>MLKQVGAVGGAVAIALCWPLATGQIGEQVYQDTVGQYENPYLTISNESYDRGYLSSDAVSRIEINEEWKPVFEDEGLPTVWHLHHKVEHGIMKVTSSSELVLDENLKPYADSMWGKDVAPISFTSSTALNGKTDFNITLNPMNYKNDLGAKADIKALVFEGTIDTKGAGEFRYNLPEATIITTADEAMTLTGLKGSGKGKLDGQFWIGSQDVSLQHVSFKDLSSDKSVEVDNVELAMNNVLAQSASSEEPKADQLLTNTNMMRIDKIVSLEGREYRDFRFNVSFADLNYPAISRLGNMAEDLNEQITPEQAEEAALALDLLVAKGLKFSIDDLSIVTPEGDVKSNLNMVVAPGIARASQNLAQVAEKLTGEINLVLPVELVEADPALHQKATMMEQNDIITKDKEKYSLHMKIEGDKIILASGDQLPLAMLLMLFM</sequence>
<evidence type="ECO:0000313" key="2">
    <source>
        <dbReference type="Proteomes" id="UP000011134"/>
    </source>
</evidence>
<dbReference type="Proteomes" id="UP000011134">
    <property type="component" value="Unassembled WGS sequence"/>
</dbReference>
<evidence type="ECO:0000313" key="1">
    <source>
        <dbReference type="EMBL" id="ELR64958.1"/>
    </source>
</evidence>
<keyword evidence="2" id="KW-1185">Reference proteome</keyword>